<proteinExistence type="predicted"/>
<dbReference type="InterPro" id="IPR052520">
    <property type="entry name" value="ATL_DNA_repair"/>
</dbReference>
<dbReference type="EMBL" id="CP048711">
    <property type="protein sequence ID" value="QIB67683.1"/>
    <property type="molecule type" value="Genomic_DNA"/>
</dbReference>
<dbReference type="Proteomes" id="UP000477680">
    <property type="component" value="Chromosome"/>
</dbReference>
<sequence>MGNSSLAPTSEINQHIWQVVSQIPPGRVATYGDIARQAGLGRGARRVGAALRGLPGKTRIPWHRVVNAGGAISLPAGSDGRYRQIMRLRAEGIEVSDSGRISLARYRWDPGITEPAAL</sequence>
<dbReference type="GO" id="GO:0003824">
    <property type="term" value="F:catalytic activity"/>
    <property type="evidence" value="ECO:0007669"/>
    <property type="project" value="InterPro"/>
</dbReference>
<name>A0A6C0U6Z9_9GAMM</name>
<dbReference type="CDD" id="cd06445">
    <property type="entry name" value="ATase"/>
    <property type="match status" value="1"/>
</dbReference>
<dbReference type="PANTHER" id="PTHR42942">
    <property type="entry name" value="6-O-METHYLGUANINE DNA METHYLTRANSFERASE"/>
    <property type="match status" value="1"/>
</dbReference>
<evidence type="ECO:0000259" key="2">
    <source>
        <dbReference type="Pfam" id="PF01035"/>
    </source>
</evidence>
<dbReference type="InterPro" id="IPR036388">
    <property type="entry name" value="WH-like_DNA-bd_sf"/>
</dbReference>
<dbReference type="PANTHER" id="PTHR42942:SF1">
    <property type="entry name" value="ALKYLTRANSFERASE-LIKE PROTEIN 1"/>
    <property type="match status" value="1"/>
</dbReference>
<evidence type="ECO:0000313" key="4">
    <source>
        <dbReference type="Proteomes" id="UP000477680"/>
    </source>
</evidence>
<dbReference type="NCBIfam" id="TIGR00589">
    <property type="entry name" value="ogt"/>
    <property type="match status" value="1"/>
</dbReference>
<keyword evidence="1" id="KW-0227">DNA damage</keyword>
<feature type="domain" description="Methylated-DNA-[protein]-cysteine S-methyltransferase DNA binding" evidence="2">
    <location>
        <begin position="12"/>
        <end position="93"/>
    </location>
</feature>
<dbReference type="InterPro" id="IPR014048">
    <property type="entry name" value="MethylDNA_cys_MeTrfase_DNA-bd"/>
</dbReference>
<dbReference type="InterPro" id="IPR036217">
    <property type="entry name" value="MethylDNA_cys_MeTrfase_DNAb"/>
</dbReference>
<evidence type="ECO:0000313" key="3">
    <source>
        <dbReference type="EMBL" id="QIB67683.1"/>
    </source>
</evidence>
<dbReference type="AlphaFoldDB" id="A0A6C0U6Z9"/>
<organism evidence="3 4">
    <name type="scientific">Kineobactrum salinum</name>
    <dbReference type="NCBI Taxonomy" id="2708301"/>
    <lineage>
        <taxon>Bacteria</taxon>
        <taxon>Pseudomonadati</taxon>
        <taxon>Pseudomonadota</taxon>
        <taxon>Gammaproteobacteria</taxon>
        <taxon>Cellvibrionales</taxon>
        <taxon>Halieaceae</taxon>
        <taxon>Kineobactrum</taxon>
    </lineage>
</organism>
<gene>
    <name evidence="3" type="ORF">G3T16_13855</name>
</gene>
<dbReference type="Gene3D" id="1.10.10.10">
    <property type="entry name" value="Winged helix-like DNA-binding domain superfamily/Winged helix DNA-binding domain"/>
    <property type="match status" value="1"/>
</dbReference>
<reference evidence="3 4" key="1">
    <citation type="submission" date="2020-02" db="EMBL/GenBank/DDBJ databases">
        <title>Genome sequencing for Kineobactrum sp. M2.</title>
        <authorList>
            <person name="Park S.-J."/>
        </authorList>
    </citation>
    <scope>NUCLEOTIDE SEQUENCE [LARGE SCALE GENOMIC DNA]</scope>
    <source>
        <strain evidence="3 4">M2</strain>
    </source>
</reference>
<protein>
    <submittedName>
        <fullName evidence="3">MGMT family protein</fullName>
    </submittedName>
</protein>
<dbReference type="GO" id="GO:0006281">
    <property type="term" value="P:DNA repair"/>
    <property type="evidence" value="ECO:0007669"/>
    <property type="project" value="InterPro"/>
</dbReference>
<dbReference type="SUPFAM" id="SSF46767">
    <property type="entry name" value="Methylated DNA-protein cysteine methyltransferase, C-terminal domain"/>
    <property type="match status" value="1"/>
</dbReference>
<evidence type="ECO:0000256" key="1">
    <source>
        <dbReference type="ARBA" id="ARBA00022763"/>
    </source>
</evidence>
<dbReference type="KEGG" id="kim:G3T16_13855"/>
<dbReference type="Pfam" id="PF01035">
    <property type="entry name" value="DNA_binding_1"/>
    <property type="match status" value="1"/>
</dbReference>
<accession>A0A6C0U6Z9</accession>
<keyword evidence="4" id="KW-1185">Reference proteome</keyword>